<dbReference type="Pfam" id="PF01149">
    <property type="entry name" value="Fapy_DNA_glyco"/>
    <property type="match status" value="1"/>
</dbReference>
<dbReference type="InterPro" id="IPR015887">
    <property type="entry name" value="DNA_glyclase_Znf_dom_DNA_BS"/>
</dbReference>
<dbReference type="SUPFAM" id="SSF81624">
    <property type="entry name" value="N-terminal domain of MutM-like DNA repair proteins"/>
    <property type="match status" value="1"/>
</dbReference>
<accession>A0A6J6GA04</accession>
<reference evidence="16" key="1">
    <citation type="submission" date="2020-05" db="EMBL/GenBank/DDBJ databases">
        <authorList>
            <person name="Chiriac C."/>
            <person name="Salcher M."/>
            <person name="Ghai R."/>
            <person name="Kavagutti S V."/>
        </authorList>
    </citation>
    <scope>NUCLEOTIDE SEQUENCE</scope>
</reference>
<comment type="catalytic activity">
    <reaction evidence="14">
        <text>2'-deoxyribonucleotide-(2'-deoxyribose 5'-phosphate)-2'-deoxyribonucleotide-DNA = a 3'-end 2'-deoxyribonucleotide-(2,3-dehydro-2,3-deoxyribose 5'-phosphate)-DNA + a 5'-end 5'-phospho-2'-deoxyribonucleoside-DNA + H(+)</text>
        <dbReference type="Rhea" id="RHEA:66592"/>
        <dbReference type="Rhea" id="RHEA-COMP:13180"/>
        <dbReference type="Rhea" id="RHEA-COMP:16897"/>
        <dbReference type="Rhea" id="RHEA-COMP:17067"/>
        <dbReference type="ChEBI" id="CHEBI:15378"/>
        <dbReference type="ChEBI" id="CHEBI:136412"/>
        <dbReference type="ChEBI" id="CHEBI:157695"/>
        <dbReference type="ChEBI" id="CHEBI:167181"/>
        <dbReference type="EC" id="4.2.99.18"/>
    </reaction>
</comment>
<dbReference type="PROSITE" id="PS51066">
    <property type="entry name" value="ZF_FPG_2"/>
    <property type="match status" value="1"/>
</dbReference>
<evidence type="ECO:0000256" key="11">
    <source>
        <dbReference type="ARBA" id="ARBA00023239"/>
    </source>
</evidence>
<evidence type="ECO:0000256" key="2">
    <source>
        <dbReference type="ARBA" id="ARBA00009409"/>
    </source>
</evidence>
<keyword evidence="13" id="KW-0326">Glycosidase</keyword>
<keyword evidence="5" id="KW-0227">DNA damage</keyword>
<dbReference type="InterPro" id="IPR015886">
    <property type="entry name" value="H2TH_FPG"/>
</dbReference>
<dbReference type="Pfam" id="PF06827">
    <property type="entry name" value="zf-FPG_IleRS"/>
    <property type="match status" value="1"/>
</dbReference>
<dbReference type="CDD" id="cd08970">
    <property type="entry name" value="AcNei1_N"/>
    <property type="match status" value="1"/>
</dbReference>
<feature type="domain" description="FPG-type" evidence="15">
    <location>
        <begin position="233"/>
        <end position="265"/>
    </location>
</feature>
<dbReference type="InterPro" id="IPR035937">
    <property type="entry name" value="FPG_N"/>
</dbReference>
<dbReference type="EMBL" id="CAEZSR010000272">
    <property type="protein sequence ID" value="CAB4596014.1"/>
    <property type="molecule type" value="Genomic_DNA"/>
</dbReference>
<dbReference type="Gene3D" id="3.20.190.10">
    <property type="entry name" value="MutM-like, N-terminal"/>
    <property type="match status" value="1"/>
</dbReference>
<dbReference type="InterPro" id="IPR012319">
    <property type="entry name" value="FPG_cat"/>
</dbReference>
<evidence type="ECO:0000256" key="13">
    <source>
        <dbReference type="ARBA" id="ARBA00023295"/>
    </source>
</evidence>
<dbReference type="SMART" id="SM01232">
    <property type="entry name" value="H2TH"/>
    <property type="match status" value="1"/>
</dbReference>
<dbReference type="EC" id="4.2.99.18" evidence="3"/>
<dbReference type="InterPro" id="IPR000214">
    <property type="entry name" value="Znf_DNA_glyclase/AP_lyase"/>
</dbReference>
<evidence type="ECO:0000256" key="5">
    <source>
        <dbReference type="ARBA" id="ARBA00022763"/>
    </source>
</evidence>
<keyword evidence="8" id="KW-0862">Zinc</keyword>
<evidence type="ECO:0000313" key="16">
    <source>
        <dbReference type="EMBL" id="CAB4596014.1"/>
    </source>
</evidence>
<dbReference type="SUPFAM" id="SSF46946">
    <property type="entry name" value="S13-like H2TH domain"/>
    <property type="match status" value="1"/>
</dbReference>
<evidence type="ECO:0000256" key="12">
    <source>
        <dbReference type="ARBA" id="ARBA00023268"/>
    </source>
</evidence>
<evidence type="ECO:0000256" key="4">
    <source>
        <dbReference type="ARBA" id="ARBA00022723"/>
    </source>
</evidence>
<gene>
    <name evidence="16" type="ORF">UFOPK1493_04010</name>
</gene>
<evidence type="ECO:0000256" key="3">
    <source>
        <dbReference type="ARBA" id="ARBA00012720"/>
    </source>
</evidence>
<sequence>MPEGHTLHRIARDHGRLLVGRAVTVSSPQGRFADAILVDGQRLDRLEAYGKHLFYTWSNGLVGHVHLGLFGKYRVSRHGDEEAPEPRGAVRMRLSTPDVTIDLAGPTDCSIGDESDRDRIVARLGPDPLRRDARPQAAFDRIARSRQPIGALLLDQSVMCGVGNVYRAEALFVNGIRPTRLGRDLDPAELEALWSTIVAMLKQGVKDNRIITVDRRELDLPRGRRIRRGEATYAYKRDRCLRCGTPIESVELAGRPCYYCPTCQPT</sequence>
<keyword evidence="9" id="KW-0238">DNA-binding</keyword>
<evidence type="ECO:0000256" key="14">
    <source>
        <dbReference type="ARBA" id="ARBA00044632"/>
    </source>
</evidence>
<dbReference type="PROSITE" id="PS01242">
    <property type="entry name" value="ZF_FPG_1"/>
    <property type="match status" value="1"/>
</dbReference>
<evidence type="ECO:0000259" key="15">
    <source>
        <dbReference type="PROSITE" id="PS51066"/>
    </source>
</evidence>
<dbReference type="AlphaFoldDB" id="A0A6J6GA04"/>
<dbReference type="GO" id="GO:0140078">
    <property type="term" value="F:class I DNA-(apurinic or apyrimidinic site) endonuclease activity"/>
    <property type="evidence" value="ECO:0007669"/>
    <property type="project" value="UniProtKB-EC"/>
</dbReference>
<evidence type="ECO:0000256" key="9">
    <source>
        <dbReference type="ARBA" id="ARBA00023125"/>
    </source>
</evidence>
<organism evidence="16">
    <name type="scientific">freshwater metagenome</name>
    <dbReference type="NCBI Taxonomy" id="449393"/>
    <lineage>
        <taxon>unclassified sequences</taxon>
        <taxon>metagenomes</taxon>
        <taxon>ecological metagenomes</taxon>
    </lineage>
</organism>
<keyword evidence="11" id="KW-0456">Lyase</keyword>
<dbReference type="SUPFAM" id="SSF57716">
    <property type="entry name" value="Glucocorticoid receptor-like (DNA-binding domain)"/>
    <property type="match status" value="1"/>
</dbReference>
<dbReference type="GO" id="GO:0000703">
    <property type="term" value="F:oxidized pyrimidine nucleobase lesion DNA N-glycosylase activity"/>
    <property type="evidence" value="ECO:0007669"/>
    <property type="project" value="TreeGrafter"/>
</dbReference>
<keyword evidence="7" id="KW-0378">Hydrolase</keyword>
<evidence type="ECO:0000256" key="1">
    <source>
        <dbReference type="ARBA" id="ARBA00001947"/>
    </source>
</evidence>
<dbReference type="PANTHER" id="PTHR42697">
    <property type="entry name" value="ENDONUCLEASE 8"/>
    <property type="match status" value="1"/>
</dbReference>
<name>A0A6J6GA04_9ZZZZ</name>
<keyword evidence="6" id="KW-0863">Zinc-finger</keyword>
<dbReference type="GO" id="GO:0008270">
    <property type="term" value="F:zinc ion binding"/>
    <property type="evidence" value="ECO:0007669"/>
    <property type="project" value="UniProtKB-KW"/>
</dbReference>
<dbReference type="GO" id="GO:0003684">
    <property type="term" value="F:damaged DNA binding"/>
    <property type="evidence" value="ECO:0007669"/>
    <property type="project" value="InterPro"/>
</dbReference>
<dbReference type="GO" id="GO:0006284">
    <property type="term" value="P:base-excision repair"/>
    <property type="evidence" value="ECO:0007669"/>
    <property type="project" value="InterPro"/>
</dbReference>
<dbReference type="InterPro" id="IPR010979">
    <property type="entry name" value="Ribosomal_uS13-like_H2TH"/>
</dbReference>
<comment type="similarity">
    <text evidence="2">Belongs to the FPG family.</text>
</comment>
<keyword evidence="4" id="KW-0479">Metal-binding</keyword>
<evidence type="ECO:0000256" key="6">
    <source>
        <dbReference type="ARBA" id="ARBA00022771"/>
    </source>
</evidence>
<dbReference type="Gene3D" id="1.10.8.50">
    <property type="match status" value="1"/>
</dbReference>
<dbReference type="SMART" id="SM00898">
    <property type="entry name" value="Fapy_DNA_glyco"/>
    <property type="match status" value="1"/>
</dbReference>
<dbReference type="Pfam" id="PF06831">
    <property type="entry name" value="H2TH"/>
    <property type="match status" value="1"/>
</dbReference>
<evidence type="ECO:0000256" key="10">
    <source>
        <dbReference type="ARBA" id="ARBA00023204"/>
    </source>
</evidence>
<evidence type="ECO:0000256" key="7">
    <source>
        <dbReference type="ARBA" id="ARBA00022801"/>
    </source>
</evidence>
<dbReference type="PANTHER" id="PTHR42697:SF3">
    <property type="entry name" value="ENDONUCLEASE 8 1"/>
    <property type="match status" value="1"/>
</dbReference>
<protein>
    <recommendedName>
        <fullName evidence="3">DNA-(apurinic or apyrimidinic site) lyase</fullName>
        <ecNumber evidence="3">4.2.99.18</ecNumber>
    </recommendedName>
</protein>
<keyword evidence="12" id="KW-0511">Multifunctional enzyme</keyword>
<evidence type="ECO:0000256" key="8">
    <source>
        <dbReference type="ARBA" id="ARBA00022833"/>
    </source>
</evidence>
<comment type="cofactor">
    <cofactor evidence="1">
        <name>Zn(2+)</name>
        <dbReference type="ChEBI" id="CHEBI:29105"/>
    </cofactor>
</comment>
<keyword evidence="10" id="KW-0234">DNA repair</keyword>
<proteinExistence type="inferred from homology"/>
<dbReference type="InterPro" id="IPR010663">
    <property type="entry name" value="Znf_FPG/IleRS"/>
</dbReference>